<dbReference type="AlphaFoldDB" id="A0A2K3K2M6"/>
<accession>A0A2K3K2M6</accession>
<feature type="compositionally biased region" description="Gly residues" evidence="1">
    <location>
        <begin position="13"/>
        <end position="26"/>
    </location>
</feature>
<evidence type="ECO:0000313" key="2">
    <source>
        <dbReference type="EMBL" id="PNX60500.1"/>
    </source>
</evidence>
<reference evidence="2 3" key="1">
    <citation type="journal article" date="2014" name="Am. J. Bot.">
        <title>Genome assembly and annotation for red clover (Trifolium pratense; Fabaceae).</title>
        <authorList>
            <person name="Istvanek J."/>
            <person name="Jaros M."/>
            <person name="Krenek A."/>
            <person name="Repkova J."/>
        </authorList>
    </citation>
    <scope>NUCLEOTIDE SEQUENCE [LARGE SCALE GENOMIC DNA]</scope>
    <source>
        <strain evidence="3">cv. Tatra</strain>
        <tissue evidence="2">Young leaves</tissue>
    </source>
</reference>
<proteinExistence type="predicted"/>
<dbReference type="Pfam" id="PF14223">
    <property type="entry name" value="Retrotran_gag_2"/>
    <property type="match status" value="1"/>
</dbReference>
<sequence>MSGEESTPRSGASGAGEGSGGSGGKAAFGHDYLNNESYEHSGNRKAPVFNGDASLFEWWKEKLYSNITVIDHELWDLVELGVTFKHLNEHGRVKDIVVSAIRHEDYVRIENKSSAKSIFDSMCATYDGNEKVQEAKASLLIRQYELFTMEKDEDIETMFTRFQTLVSGLKVLKRSYTTYDHVQKIMRSLPLVCRPKVTAIEEA</sequence>
<evidence type="ECO:0000256" key="1">
    <source>
        <dbReference type="SAM" id="MobiDB-lite"/>
    </source>
</evidence>
<comment type="caution">
    <text evidence="2">The sequence shown here is derived from an EMBL/GenBank/DDBJ whole genome shotgun (WGS) entry which is preliminary data.</text>
</comment>
<feature type="region of interest" description="Disordered" evidence="1">
    <location>
        <begin position="1"/>
        <end position="26"/>
    </location>
</feature>
<dbReference type="ExpressionAtlas" id="A0A2K3K2M6">
    <property type="expression patterns" value="baseline"/>
</dbReference>
<dbReference type="EMBL" id="ASHM01082931">
    <property type="protein sequence ID" value="PNX60500.1"/>
    <property type="molecule type" value="Genomic_DNA"/>
</dbReference>
<name>A0A2K3K2M6_TRIPR</name>
<dbReference type="PANTHER" id="PTHR34676:SF27">
    <property type="entry name" value="ASPARTYL-TRNA SYNTHETASE"/>
    <property type="match status" value="1"/>
</dbReference>
<keyword evidence="2" id="KW-0436">Ligase</keyword>
<dbReference type="Proteomes" id="UP000236291">
    <property type="component" value="Unassembled WGS sequence"/>
</dbReference>
<keyword evidence="2" id="KW-0030">Aminoacyl-tRNA synthetase</keyword>
<reference evidence="2 3" key="2">
    <citation type="journal article" date="2017" name="Front. Plant Sci.">
        <title>Gene Classification and Mining of Molecular Markers Useful in Red Clover (Trifolium pratense) Breeding.</title>
        <authorList>
            <person name="Istvanek J."/>
            <person name="Dluhosova J."/>
            <person name="Dluhos P."/>
            <person name="Patkova L."/>
            <person name="Nedelnik J."/>
            <person name="Repkova J."/>
        </authorList>
    </citation>
    <scope>NUCLEOTIDE SEQUENCE [LARGE SCALE GENOMIC DNA]</scope>
    <source>
        <strain evidence="3">cv. Tatra</strain>
        <tissue evidence="2">Young leaves</tissue>
    </source>
</reference>
<protein>
    <submittedName>
        <fullName evidence="2">Aspartyl-tRNA synthetase</fullName>
    </submittedName>
</protein>
<dbReference type="STRING" id="57577.A0A2K3K2M6"/>
<dbReference type="PANTHER" id="PTHR34676">
    <property type="entry name" value="DUF4219 DOMAIN-CONTAINING PROTEIN-RELATED"/>
    <property type="match status" value="1"/>
</dbReference>
<dbReference type="GO" id="GO:0004812">
    <property type="term" value="F:aminoacyl-tRNA ligase activity"/>
    <property type="evidence" value="ECO:0007669"/>
    <property type="project" value="UniProtKB-KW"/>
</dbReference>
<evidence type="ECO:0000313" key="3">
    <source>
        <dbReference type="Proteomes" id="UP000236291"/>
    </source>
</evidence>
<organism evidence="2 3">
    <name type="scientific">Trifolium pratense</name>
    <name type="common">Red clover</name>
    <dbReference type="NCBI Taxonomy" id="57577"/>
    <lineage>
        <taxon>Eukaryota</taxon>
        <taxon>Viridiplantae</taxon>
        <taxon>Streptophyta</taxon>
        <taxon>Embryophyta</taxon>
        <taxon>Tracheophyta</taxon>
        <taxon>Spermatophyta</taxon>
        <taxon>Magnoliopsida</taxon>
        <taxon>eudicotyledons</taxon>
        <taxon>Gunneridae</taxon>
        <taxon>Pentapetalae</taxon>
        <taxon>rosids</taxon>
        <taxon>fabids</taxon>
        <taxon>Fabales</taxon>
        <taxon>Fabaceae</taxon>
        <taxon>Papilionoideae</taxon>
        <taxon>50 kb inversion clade</taxon>
        <taxon>NPAAA clade</taxon>
        <taxon>Hologalegina</taxon>
        <taxon>IRL clade</taxon>
        <taxon>Trifolieae</taxon>
        <taxon>Trifolium</taxon>
    </lineage>
</organism>
<gene>
    <name evidence="2" type="ORF">L195_g051963</name>
</gene>